<dbReference type="PANTHER" id="PTHR26450:SF116">
    <property type="entry name" value="OLFACTORY RECEPTOR"/>
    <property type="match status" value="1"/>
</dbReference>
<dbReference type="SUPFAM" id="SSF81321">
    <property type="entry name" value="Family A G protein-coupled receptor-like"/>
    <property type="match status" value="1"/>
</dbReference>
<evidence type="ECO:0000256" key="7">
    <source>
        <dbReference type="ARBA" id="ARBA00023136"/>
    </source>
</evidence>
<dbReference type="AlphaFoldDB" id="A0A1U7SVC9"/>
<feature type="transmembrane region" description="Helical" evidence="10">
    <location>
        <begin position="240"/>
        <end position="262"/>
    </location>
</feature>
<keyword evidence="4 9" id="KW-0812">Transmembrane</keyword>
<evidence type="ECO:0000256" key="2">
    <source>
        <dbReference type="ARBA" id="ARBA00004141"/>
    </source>
</evidence>
<comment type="function">
    <text evidence="1">Odorant receptor.</text>
</comment>
<keyword evidence="12" id="KW-1185">Reference proteome</keyword>
<dbReference type="PRINTS" id="PR00245">
    <property type="entry name" value="OLFACTORYR"/>
</dbReference>
<evidence type="ECO:0000259" key="11">
    <source>
        <dbReference type="PROSITE" id="PS50262"/>
    </source>
</evidence>
<comment type="similarity">
    <text evidence="9">Belongs to the G-protein coupled receptor 1 family.</text>
</comment>
<dbReference type="InterPro" id="IPR050402">
    <property type="entry name" value="OR51/52/56-like"/>
</dbReference>
<feature type="transmembrane region" description="Helical" evidence="10">
    <location>
        <begin position="134"/>
        <end position="159"/>
    </location>
</feature>
<dbReference type="KEGG" id="asn:102382604"/>
<keyword evidence="3 10" id="KW-0716">Sensory transduction</keyword>
<dbReference type="PROSITE" id="PS00237">
    <property type="entry name" value="G_PROTEIN_RECEP_F1_1"/>
    <property type="match status" value="1"/>
</dbReference>
<evidence type="ECO:0000256" key="10">
    <source>
        <dbReference type="RuleBase" id="RU363047"/>
    </source>
</evidence>
<keyword evidence="6 10" id="KW-1133">Transmembrane helix</keyword>
<evidence type="ECO:0000256" key="3">
    <source>
        <dbReference type="ARBA" id="ARBA00022606"/>
    </source>
</evidence>
<evidence type="ECO:0000313" key="13">
    <source>
        <dbReference type="RefSeq" id="XP_006037350.1"/>
    </source>
</evidence>
<dbReference type="PANTHER" id="PTHR26450">
    <property type="entry name" value="OLFACTORY RECEPTOR 56B1-RELATED"/>
    <property type="match status" value="1"/>
</dbReference>
<keyword evidence="9" id="KW-0297">G-protein coupled receptor</keyword>
<dbReference type="PROSITE" id="PS50262">
    <property type="entry name" value="G_PROTEIN_RECEP_F1_2"/>
    <property type="match status" value="1"/>
</dbReference>
<dbReference type="GO" id="GO:0005886">
    <property type="term" value="C:plasma membrane"/>
    <property type="evidence" value="ECO:0007669"/>
    <property type="project" value="UniProtKB-SubCell"/>
</dbReference>
<dbReference type="Gene3D" id="1.20.1070.10">
    <property type="entry name" value="Rhodopsin 7-helix transmembrane proteins"/>
    <property type="match status" value="1"/>
</dbReference>
<protein>
    <recommendedName>
        <fullName evidence="10">Olfactory receptor</fullName>
    </recommendedName>
</protein>
<feature type="transmembrane region" description="Helical" evidence="10">
    <location>
        <begin position="202"/>
        <end position="228"/>
    </location>
</feature>
<keyword evidence="9" id="KW-0675">Receptor</keyword>
<evidence type="ECO:0000256" key="1">
    <source>
        <dbReference type="ARBA" id="ARBA00002936"/>
    </source>
</evidence>
<dbReference type="GO" id="GO:0004930">
    <property type="term" value="F:G protein-coupled receptor activity"/>
    <property type="evidence" value="ECO:0007669"/>
    <property type="project" value="UniProtKB-KW"/>
</dbReference>
<feature type="domain" description="G-protein coupled receptors family 1 profile" evidence="11">
    <location>
        <begin position="43"/>
        <end position="294"/>
    </location>
</feature>
<dbReference type="InParanoid" id="A0A1U7SVC9"/>
<comment type="subcellular location">
    <subcellularLocation>
        <location evidence="10">Cell membrane</location>
        <topology evidence="10">Multi-pass membrane protein</topology>
    </subcellularLocation>
    <subcellularLocation>
        <location evidence="2">Membrane</location>
        <topology evidence="2">Multi-pass membrane protein</topology>
    </subcellularLocation>
</comment>
<dbReference type="PRINTS" id="PR00237">
    <property type="entry name" value="GPCRRHODOPSN"/>
</dbReference>
<dbReference type="eggNOG" id="ENOG502SHN8">
    <property type="taxonomic scope" value="Eukaryota"/>
</dbReference>
<name>A0A1U7SVC9_ALLSI</name>
<evidence type="ECO:0000256" key="9">
    <source>
        <dbReference type="RuleBase" id="RU000688"/>
    </source>
</evidence>
<dbReference type="RefSeq" id="XP_006037350.1">
    <property type="nucleotide sequence ID" value="XM_006037288.1"/>
</dbReference>
<dbReference type="InterPro" id="IPR017452">
    <property type="entry name" value="GPCR_Rhodpsn_7TM"/>
</dbReference>
<evidence type="ECO:0000256" key="6">
    <source>
        <dbReference type="ARBA" id="ARBA00022989"/>
    </source>
</evidence>
<evidence type="ECO:0000313" key="12">
    <source>
        <dbReference type="Proteomes" id="UP000189705"/>
    </source>
</evidence>
<feature type="transmembrane region" description="Helical" evidence="10">
    <location>
        <begin position="274"/>
        <end position="294"/>
    </location>
</feature>
<dbReference type="FunFam" id="1.20.1070.10:FF:000006">
    <property type="entry name" value="Olfactory receptor"/>
    <property type="match status" value="1"/>
</dbReference>
<feature type="transmembrane region" description="Helical" evidence="10">
    <location>
        <begin position="62"/>
        <end position="84"/>
    </location>
</feature>
<sequence length="314" mass="35195">MSTCNGTGFRPSSFMLAGIPGLAAAHIWFAVPFFSMYIVTVIANFTLLFIIKIEESLHEPMYLFLAMLAITDLSLVTSIVPRMLGIFWFNARETGVNACLTQMFFIPFLYVMESGILLAMALDRFIAICYPLRYIIILANTALIKIGLVIGFRATVVLMPAPLLVRKLMYFRTEVIPYSYCAYMAVVQLACVDTSVHVMYGLFVIIASVGVDLFFISLSYVLILWAVFRLPSKEARSKSLGTCGSHMCVVLLFYSPVVFSFVAQKLGFSMAPNIQIIVDNLYFLLPPMLNPLVYGVRTSQLRNRVAKMLHCTKI</sequence>
<dbReference type="CDD" id="cd15917">
    <property type="entry name" value="7tmA_OR51_52-like"/>
    <property type="match status" value="1"/>
</dbReference>
<dbReference type="Proteomes" id="UP000189705">
    <property type="component" value="Unplaced"/>
</dbReference>
<reference evidence="13" key="1">
    <citation type="submission" date="2025-08" db="UniProtKB">
        <authorList>
            <consortium name="RefSeq"/>
        </authorList>
    </citation>
    <scope>IDENTIFICATION</scope>
</reference>
<dbReference type="Pfam" id="PF13853">
    <property type="entry name" value="7tm_4"/>
    <property type="match status" value="1"/>
</dbReference>
<accession>A0A1U7SVC9</accession>
<dbReference type="InterPro" id="IPR000725">
    <property type="entry name" value="Olfact_rcpt"/>
</dbReference>
<dbReference type="InterPro" id="IPR000276">
    <property type="entry name" value="GPCR_Rhodpsn"/>
</dbReference>
<organism evidence="12 13">
    <name type="scientific">Alligator sinensis</name>
    <name type="common">Chinese alligator</name>
    <dbReference type="NCBI Taxonomy" id="38654"/>
    <lineage>
        <taxon>Eukaryota</taxon>
        <taxon>Metazoa</taxon>
        <taxon>Chordata</taxon>
        <taxon>Craniata</taxon>
        <taxon>Vertebrata</taxon>
        <taxon>Euteleostomi</taxon>
        <taxon>Archelosauria</taxon>
        <taxon>Archosauria</taxon>
        <taxon>Crocodylia</taxon>
        <taxon>Alligatoridae</taxon>
        <taxon>Alligatorinae</taxon>
        <taxon>Alligator</taxon>
    </lineage>
</organism>
<feature type="transmembrane region" description="Helical" evidence="10">
    <location>
        <begin position="104"/>
        <end position="122"/>
    </location>
</feature>
<evidence type="ECO:0000256" key="8">
    <source>
        <dbReference type="ARBA" id="ARBA00023224"/>
    </source>
</evidence>
<dbReference type="GO" id="GO:0004984">
    <property type="term" value="F:olfactory receptor activity"/>
    <property type="evidence" value="ECO:0007669"/>
    <property type="project" value="InterPro"/>
</dbReference>
<keyword evidence="7 10" id="KW-0472">Membrane</keyword>
<feature type="transmembrane region" description="Helical" evidence="10">
    <location>
        <begin position="25"/>
        <end position="50"/>
    </location>
</feature>
<gene>
    <name evidence="13" type="primary">LOC102382604</name>
</gene>
<evidence type="ECO:0000256" key="4">
    <source>
        <dbReference type="ARBA" id="ARBA00022692"/>
    </source>
</evidence>
<keyword evidence="10" id="KW-1003">Cell membrane</keyword>
<evidence type="ECO:0000256" key="5">
    <source>
        <dbReference type="ARBA" id="ARBA00022725"/>
    </source>
</evidence>
<proteinExistence type="inferred from homology"/>
<keyword evidence="8 9" id="KW-0807">Transducer</keyword>
<keyword evidence="5 10" id="KW-0552">Olfaction</keyword>
<dbReference type="GeneID" id="102382604"/>